<dbReference type="AlphaFoldDB" id="A0A098BV05"/>
<evidence type="ECO:0000313" key="6">
    <source>
        <dbReference type="EMBL" id="CDZ91556.1"/>
    </source>
</evidence>
<dbReference type="InterPro" id="IPR016032">
    <property type="entry name" value="Sig_transdc_resp-reg_C-effctor"/>
</dbReference>
<evidence type="ECO:0000256" key="3">
    <source>
        <dbReference type="ARBA" id="ARBA00023163"/>
    </source>
</evidence>
<evidence type="ECO:0000313" key="7">
    <source>
        <dbReference type="Proteomes" id="UP000042997"/>
    </source>
</evidence>
<dbReference type="CDD" id="cd06170">
    <property type="entry name" value="LuxR_C_like"/>
    <property type="match status" value="1"/>
</dbReference>
<gene>
    <name evidence="6" type="ORF">RHRU231_850016</name>
</gene>
<keyword evidence="1" id="KW-0805">Transcription regulation</keyword>
<dbReference type="PROSITE" id="PS50043">
    <property type="entry name" value="HTH_LUXR_2"/>
    <property type="match status" value="1"/>
</dbReference>
<dbReference type="InterPro" id="IPR029016">
    <property type="entry name" value="GAF-like_dom_sf"/>
</dbReference>
<reference evidence="6 7" key="1">
    <citation type="journal article" date="2014" name="Genome Announc.">
        <title>Draft Genome Sequence of Propane- and Butane-Oxidizing Actinobacterium Rhodococcus ruber IEGM 231.</title>
        <authorList>
            <person name="Ivshina I.B."/>
            <person name="Kuyukina M.S."/>
            <person name="Krivoruchko A.V."/>
            <person name="Barbe V."/>
            <person name="Fischer C."/>
        </authorList>
    </citation>
    <scope>NUCLEOTIDE SEQUENCE [LARGE SCALE GENOMIC DNA]</scope>
</reference>
<dbReference type="InterPro" id="IPR036388">
    <property type="entry name" value="WH-like_DNA-bd_sf"/>
</dbReference>
<protein>
    <submittedName>
        <fullName evidence="6">Putative LuxR family transcriptional regulator</fullName>
    </submittedName>
</protein>
<dbReference type="EMBL" id="CCSD01000100">
    <property type="protein sequence ID" value="CDZ91556.1"/>
    <property type="molecule type" value="Genomic_DNA"/>
</dbReference>
<dbReference type="PRINTS" id="PR00038">
    <property type="entry name" value="HTHLUXR"/>
</dbReference>
<evidence type="ECO:0000256" key="1">
    <source>
        <dbReference type="ARBA" id="ARBA00023015"/>
    </source>
</evidence>
<dbReference type="PROSITE" id="PS00622">
    <property type="entry name" value="HTH_LUXR_1"/>
    <property type="match status" value="1"/>
</dbReference>
<name>A0A098BV05_9NOCA</name>
<dbReference type="Pfam" id="PF00196">
    <property type="entry name" value="GerE"/>
    <property type="match status" value="1"/>
</dbReference>
<dbReference type="SUPFAM" id="SSF55781">
    <property type="entry name" value="GAF domain-like"/>
    <property type="match status" value="1"/>
</dbReference>
<dbReference type="GO" id="GO:0006355">
    <property type="term" value="P:regulation of DNA-templated transcription"/>
    <property type="evidence" value="ECO:0007669"/>
    <property type="project" value="InterPro"/>
</dbReference>
<organism evidence="6 7">
    <name type="scientific">Rhodococcus ruber</name>
    <dbReference type="NCBI Taxonomy" id="1830"/>
    <lineage>
        <taxon>Bacteria</taxon>
        <taxon>Bacillati</taxon>
        <taxon>Actinomycetota</taxon>
        <taxon>Actinomycetes</taxon>
        <taxon>Mycobacteriales</taxon>
        <taxon>Nocardiaceae</taxon>
        <taxon>Rhodococcus</taxon>
    </lineage>
</organism>
<dbReference type="Gene3D" id="1.10.10.10">
    <property type="entry name" value="Winged helix-like DNA-binding domain superfamily/Winged helix DNA-binding domain"/>
    <property type="match status" value="1"/>
</dbReference>
<keyword evidence="3" id="KW-0804">Transcription</keyword>
<dbReference type="Gene3D" id="3.30.450.40">
    <property type="match status" value="1"/>
</dbReference>
<accession>A0A098BV05</accession>
<evidence type="ECO:0000259" key="5">
    <source>
        <dbReference type="PROSITE" id="PS50043"/>
    </source>
</evidence>
<feature type="region of interest" description="Disordered" evidence="4">
    <location>
        <begin position="1"/>
        <end position="32"/>
    </location>
</feature>
<evidence type="ECO:0000256" key="2">
    <source>
        <dbReference type="ARBA" id="ARBA00023125"/>
    </source>
</evidence>
<keyword evidence="2" id="KW-0238">DNA-binding</keyword>
<dbReference type="eggNOG" id="COG2197">
    <property type="taxonomic scope" value="Bacteria"/>
</dbReference>
<sequence length="306" mass="32880">MVSEVVPVSSVSERLGASTAAPTGRHAQLRPSDEDALRAELRRLQTSTGMPVLFGGTVHGGDMLLSGFVGTRSGILRDLVISSECGLGGKVVAEQRPGAVSDYFNSRQISHEYDREVAGEGIESLLAVPVVVRRRTRAALYGGLRTNLPIGDVVVEQVLRSARTLAREIEIRDEVDRRVALIDNARAAAPPAVSAAVSEGITESYLALREIAAQTSDPAIEARLREVEEKLRTLTGGNAAPAVRLSARERDVLAYVALGCRNAEIAERLALSVETVKSYMRNLMGKLEVGSRHEAVVEARRQGLLP</sequence>
<dbReference type="SUPFAM" id="SSF46894">
    <property type="entry name" value="C-terminal effector domain of the bipartite response regulators"/>
    <property type="match status" value="1"/>
</dbReference>
<feature type="domain" description="HTH luxR-type" evidence="5">
    <location>
        <begin position="238"/>
        <end position="303"/>
    </location>
</feature>
<dbReference type="PANTHER" id="PTHR44688">
    <property type="entry name" value="DNA-BINDING TRANSCRIPTIONAL ACTIVATOR DEVR_DOSR"/>
    <property type="match status" value="1"/>
</dbReference>
<feature type="compositionally biased region" description="Low complexity" evidence="4">
    <location>
        <begin position="1"/>
        <end position="13"/>
    </location>
</feature>
<dbReference type="PANTHER" id="PTHR44688:SF16">
    <property type="entry name" value="DNA-BINDING TRANSCRIPTIONAL ACTIVATOR DEVR_DOSR"/>
    <property type="match status" value="1"/>
</dbReference>
<dbReference type="Proteomes" id="UP000042997">
    <property type="component" value="Unassembled WGS sequence"/>
</dbReference>
<dbReference type="InterPro" id="IPR000792">
    <property type="entry name" value="Tscrpt_reg_LuxR_C"/>
</dbReference>
<proteinExistence type="predicted"/>
<dbReference type="SMART" id="SM00421">
    <property type="entry name" value="HTH_LUXR"/>
    <property type="match status" value="1"/>
</dbReference>
<dbReference type="GO" id="GO:0003677">
    <property type="term" value="F:DNA binding"/>
    <property type="evidence" value="ECO:0007669"/>
    <property type="project" value="UniProtKB-KW"/>
</dbReference>
<evidence type="ECO:0000256" key="4">
    <source>
        <dbReference type="SAM" id="MobiDB-lite"/>
    </source>
</evidence>